<reference evidence="2" key="2">
    <citation type="journal article" date="2000" name="Genome Res.">
        <title>Normalization and subtraction of cap-trapper-selected cDNAs to prepare full-length cDNA libraries for rapid discovery of new genes.</title>
        <authorList>
            <person name="Carninci P."/>
            <person name="Shibata Y."/>
            <person name="Hayatsu N."/>
            <person name="Sugahara Y."/>
            <person name="Shibata K."/>
            <person name="Itoh M."/>
            <person name="Konno H."/>
            <person name="Okazaki Y."/>
            <person name="Muramatsu M."/>
            <person name="Hayashizaki Y."/>
        </authorList>
    </citation>
    <scope>NUCLEOTIDE SEQUENCE</scope>
    <source>
        <strain evidence="2">C57BL/6J</strain>
        <tissue evidence="2">Medulla oblongata</tissue>
    </source>
</reference>
<evidence type="ECO:0000313" key="3">
    <source>
        <dbReference type="MGI" id="MGI:2146808"/>
    </source>
</evidence>
<reference evidence="2" key="5">
    <citation type="submission" date="2001-07" db="EMBL/GenBank/DDBJ databases">
        <authorList>
            <person name="Adachi J."/>
            <person name="Aizawa K."/>
            <person name="Akimura T."/>
            <person name="Arakawa T."/>
            <person name="Bono H."/>
            <person name="Carninci P."/>
            <person name="Fukuda S."/>
            <person name="Furuno M."/>
            <person name="Hanagaki T."/>
            <person name="Hara A."/>
            <person name="Hashizume W."/>
            <person name="Hayashida K."/>
            <person name="Hayatsu N."/>
            <person name="Hiramoto K."/>
            <person name="Hiraoka T."/>
            <person name="Hirozane T."/>
            <person name="Hori F."/>
            <person name="Imotani K."/>
            <person name="Ishii Y."/>
            <person name="Itoh M."/>
            <person name="Kagawa I."/>
            <person name="Kasukawa T."/>
            <person name="Katoh H."/>
            <person name="Kawai J."/>
            <person name="Kojima Y."/>
            <person name="Kondo S."/>
            <person name="Konno H."/>
            <person name="Kouda M."/>
            <person name="Koya S."/>
            <person name="Kurihara C."/>
            <person name="Matsuyama T."/>
            <person name="Miyazaki A."/>
            <person name="Murata M."/>
            <person name="Nakamura M."/>
            <person name="Nishi K."/>
            <person name="Nomura K."/>
            <person name="Numazaki R."/>
            <person name="Ohno M."/>
            <person name="Ohsato N."/>
            <person name="Okazaki Y."/>
            <person name="Saito R."/>
            <person name="Saitoh H."/>
            <person name="Sakai C."/>
            <person name="Sakai K."/>
            <person name="Sakazume N."/>
            <person name="Sano H."/>
            <person name="Sasaki D."/>
            <person name="Shibata K."/>
            <person name="Shinagawa A."/>
            <person name="Shiraki T."/>
            <person name="Sogabe Y."/>
            <person name="Tagami M."/>
            <person name="Tagawa A."/>
            <person name="Takahashi F."/>
            <person name="Takaku-Akahira S."/>
            <person name="Takeda Y."/>
            <person name="Tanaka T."/>
            <person name="Tomaru A."/>
            <person name="Toya T."/>
            <person name="Yasunishi A."/>
            <person name="Muramatsu M."/>
            <person name="Hayashizaki Y."/>
        </authorList>
    </citation>
    <scope>NUCLEOTIDE SEQUENCE</scope>
    <source>
        <strain evidence="2">C57BL/6J</strain>
        <tissue evidence="2">Medulla oblongata</tissue>
    </source>
</reference>
<protein>
    <submittedName>
        <fullName evidence="2">Uncharacterized protein</fullName>
    </submittedName>
</protein>
<gene>
    <name evidence="3" type="primary">Safb2</name>
</gene>
<organism evidence="2">
    <name type="scientific">Mus musculus</name>
    <name type="common">Mouse</name>
    <dbReference type="NCBI Taxonomy" id="10090"/>
    <lineage>
        <taxon>Eukaryota</taxon>
        <taxon>Metazoa</taxon>
        <taxon>Chordata</taxon>
        <taxon>Craniata</taxon>
        <taxon>Vertebrata</taxon>
        <taxon>Euteleostomi</taxon>
        <taxon>Mammalia</taxon>
        <taxon>Eutheria</taxon>
        <taxon>Euarchontoglires</taxon>
        <taxon>Glires</taxon>
        <taxon>Rodentia</taxon>
        <taxon>Myomorpha</taxon>
        <taxon>Muroidea</taxon>
        <taxon>Muridae</taxon>
        <taxon>Murinae</taxon>
        <taxon>Mus</taxon>
        <taxon>Mus</taxon>
    </lineage>
</organism>
<name>Q8CCW7_MOUSE</name>
<dbReference type="AlphaFoldDB" id="Q8CCW7"/>
<dbReference type="MGI" id="MGI:2146808">
    <property type="gene designation" value="Safb2"/>
</dbReference>
<proteinExistence type="evidence at transcript level"/>
<feature type="region of interest" description="Disordered" evidence="1">
    <location>
        <begin position="34"/>
        <end position="56"/>
    </location>
</feature>
<reference evidence="2" key="7">
    <citation type="journal article" date="2005" name="Science">
        <title>The Transcriptional Landscape of the Mammalian Genome.</title>
        <authorList>
            <consortium name="The FANTOM Consortium"/>
            <consortium name="Riken Genome Exploration Research Group and Genome Science Group (Genome Network Project Core Group)"/>
        </authorList>
    </citation>
    <scope>NUCLEOTIDE SEQUENCE</scope>
    <source>
        <strain evidence="2">C57BL/6J</strain>
        <tissue evidence="2">Medulla oblongata</tissue>
    </source>
</reference>
<reference evidence="2" key="1">
    <citation type="journal article" date="1999" name="Methods Enzymol.">
        <title>High-efficiency full-length cDNA cloning.</title>
        <authorList>
            <person name="Carninci P."/>
            <person name="Hayashizaki Y."/>
        </authorList>
    </citation>
    <scope>NUCLEOTIDE SEQUENCE</scope>
    <source>
        <strain evidence="2">C57BL/6J</strain>
        <tissue evidence="2">Medulla oblongata</tissue>
    </source>
</reference>
<reference evidence="2" key="8">
    <citation type="journal article" date="2005" name="Science">
        <title>Antisense Transcription in the Mammalian Transcriptome.</title>
        <authorList>
            <consortium name="RIKEN Genome Exploration Research Group and Genome Science Group (Genome Network Project Core Group) and the FANTOM Consortium"/>
        </authorList>
    </citation>
    <scope>NUCLEOTIDE SEQUENCE</scope>
    <source>
        <strain evidence="2">C57BL/6J</strain>
        <tissue evidence="2">Medulla oblongata</tissue>
    </source>
</reference>
<reference evidence="2" key="3">
    <citation type="journal article" date="2000" name="Genome Res.">
        <title>RIKEN integrated sequence analysis (RISA) system--384-format sequencing pipeline with 384 multicapillary sequencer.</title>
        <authorList>
            <person name="Shibata K."/>
            <person name="Itoh M."/>
            <person name="Aizawa K."/>
            <person name="Nagaoka S."/>
            <person name="Sasaki N."/>
            <person name="Carninci P."/>
            <person name="Konno H."/>
            <person name="Akiyama J."/>
            <person name="Nishi K."/>
            <person name="Kitsunai T."/>
            <person name="Tashiro H."/>
            <person name="Itoh M."/>
            <person name="Sumi N."/>
            <person name="Ishii Y."/>
            <person name="Nakamura S."/>
            <person name="Hazama M."/>
            <person name="Nishine T."/>
            <person name="Harada A."/>
            <person name="Yamamoto R."/>
            <person name="Matsumoto H."/>
            <person name="Sakaguchi S."/>
            <person name="Ikegami T."/>
            <person name="Kashiwagi K."/>
            <person name="Fujiwake S."/>
            <person name="Inoue K."/>
            <person name="Togawa Y."/>
            <person name="Izawa M."/>
            <person name="Ohara E."/>
            <person name="Watahiki M."/>
            <person name="Yoneda Y."/>
            <person name="Ishikawa T."/>
            <person name="Ozawa K."/>
            <person name="Tanaka T."/>
            <person name="Matsuura S."/>
            <person name="Kawai J."/>
            <person name="Okazaki Y."/>
            <person name="Muramatsu M."/>
            <person name="Inoue Y."/>
            <person name="Kira A."/>
            <person name="Hayashizaki Y."/>
        </authorList>
    </citation>
    <scope>NUCLEOTIDE SEQUENCE</scope>
    <source>
        <strain evidence="2">C57BL/6J</strain>
        <tissue evidence="2">Medulla oblongata</tissue>
    </source>
</reference>
<evidence type="ECO:0000313" key="2">
    <source>
        <dbReference type="EMBL" id="BAC27631.1"/>
    </source>
</evidence>
<evidence type="ECO:0000256" key="1">
    <source>
        <dbReference type="SAM" id="MobiDB-lite"/>
    </source>
</evidence>
<dbReference type="AGR" id="MGI:2146808"/>
<reference evidence="2" key="4">
    <citation type="journal article" date="2001" name="Nature">
        <title>Functional annotation of a full-length mouse cDNA collection.</title>
        <authorList>
            <consortium name="The RIKEN Genome Exploration Research Group Phase II Team and the FANTOM Consortium"/>
        </authorList>
    </citation>
    <scope>NUCLEOTIDE SEQUENCE</scope>
    <source>
        <strain evidence="2">C57BL/6J</strain>
        <tissue evidence="2">Medulla oblongata</tissue>
    </source>
</reference>
<accession>Q8CCW7</accession>
<reference evidence="2" key="6">
    <citation type="journal article" date="2002" name="Nature">
        <title>Analysis of the mouse transcriptome based on functional annotation of 60,770 full-length cDNAs.</title>
        <authorList>
            <consortium name="The FANTOM Consortium and the RIKEN Genome Exploration Research Group Phase I and II Team"/>
        </authorList>
    </citation>
    <scope>NUCLEOTIDE SEQUENCE</scope>
    <source>
        <strain evidence="2">C57BL/6J</strain>
        <tissue evidence="2">Medulla oblongata</tissue>
    </source>
</reference>
<sequence>MLRVQVFCPTSQTWRRWNQSSEAVVLEAAAEPPAALSPGPVQKPEPPFPSSLLERPQPGGAGTMCLLKQCRRPAYASGITHLWICSSQSEHRLRSESIQTLVAVALVAMALVTSYIVRGPCMVTDSLIGFFLVLDPTTSCL</sequence>
<dbReference type="EMBL" id="AK031971">
    <property type="protein sequence ID" value="BAC27631.1"/>
    <property type="molecule type" value="mRNA"/>
</dbReference>